<reference evidence="1" key="1">
    <citation type="journal article" date="2021" name="bioRxiv">
        <title>Whole Genome Assembly and Annotation of Northern Wild Rice, Zizania palustris L., Supports a Whole Genome Duplication in the Zizania Genus.</title>
        <authorList>
            <person name="Haas M."/>
            <person name="Kono T."/>
            <person name="Macchietto M."/>
            <person name="Millas R."/>
            <person name="McGilp L."/>
            <person name="Shao M."/>
            <person name="Duquette J."/>
            <person name="Hirsch C.N."/>
            <person name="Kimball J."/>
        </authorList>
    </citation>
    <scope>NUCLEOTIDE SEQUENCE</scope>
    <source>
        <tissue evidence="1">Fresh leaf tissue</tissue>
    </source>
</reference>
<organism evidence="1 2">
    <name type="scientific">Zizania palustris</name>
    <name type="common">Northern wild rice</name>
    <dbReference type="NCBI Taxonomy" id="103762"/>
    <lineage>
        <taxon>Eukaryota</taxon>
        <taxon>Viridiplantae</taxon>
        <taxon>Streptophyta</taxon>
        <taxon>Embryophyta</taxon>
        <taxon>Tracheophyta</taxon>
        <taxon>Spermatophyta</taxon>
        <taxon>Magnoliopsida</taxon>
        <taxon>Liliopsida</taxon>
        <taxon>Poales</taxon>
        <taxon>Poaceae</taxon>
        <taxon>BOP clade</taxon>
        <taxon>Oryzoideae</taxon>
        <taxon>Oryzeae</taxon>
        <taxon>Zizaniinae</taxon>
        <taxon>Zizania</taxon>
    </lineage>
</organism>
<name>A0A8J5RYC5_ZIZPA</name>
<dbReference type="Proteomes" id="UP000729402">
    <property type="component" value="Unassembled WGS sequence"/>
</dbReference>
<proteinExistence type="predicted"/>
<comment type="caution">
    <text evidence="1">The sequence shown here is derived from an EMBL/GenBank/DDBJ whole genome shotgun (WGS) entry which is preliminary data.</text>
</comment>
<dbReference type="EMBL" id="JAAALK010000285">
    <property type="protein sequence ID" value="KAG8064475.1"/>
    <property type="molecule type" value="Genomic_DNA"/>
</dbReference>
<reference evidence="1" key="2">
    <citation type="submission" date="2021-02" db="EMBL/GenBank/DDBJ databases">
        <authorList>
            <person name="Kimball J.A."/>
            <person name="Haas M.W."/>
            <person name="Macchietto M."/>
            <person name="Kono T."/>
            <person name="Duquette J."/>
            <person name="Shao M."/>
        </authorList>
    </citation>
    <scope>NUCLEOTIDE SEQUENCE</scope>
    <source>
        <tissue evidence="1">Fresh leaf tissue</tissue>
    </source>
</reference>
<gene>
    <name evidence="1" type="ORF">GUJ93_ZPchr0004g38132</name>
</gene>
<protein>
    <submittedName>
        <fullName evidence="1">Uncharacterized protein</fullName>
    </submittedName>
</protein>
<evidence type="ECO:0000313" key="1">
    <source>
        <dbReference type="EMBL" id="KAG8064475.1"/>
    </source>
</evidence>
<sequence>MTTTRTDAGRPRRAKARFPGVVRSVTHMSLWCAASAAAKSRSGIMWPFAMKGKTTTWSRPAGALSTPAVACEGHSRAHNLKGHLQVVFGGFESSTMPHGTLWVFGLAVELCSGLHLWASHYASLEAVS</sequence>
<evidence type="ECO:0000313" key="2">
    <source>
        <dbReference type="Proteomes" id="UP000729402"/>
    </source>
</evidence>
<keyword evidence="2" id="KW-1185">Reference proteome</keyword>
<dbReference type="AlphaFoldDB" id="A0A8J5RYC5"/>
<accession>A0A8J5RYC5</accession>